<evidence type="ECO:0000313" key="1">
    <source>
        <dbReference type="EMBL" id="JAC74506.1"/>
    </source>
</evidence>
<proteinExistence type="predicted"/>
<gene>
    <name evidence="2" type="ORF">TSPGSL018_14625</name>
    <name evidence="1" type="ORF">TSPGSL018_25750</name>
</gene>
<dbReference type="EMBL" id="GBEZ01006760">
    <property type="protein sequence ID" value="JAC78657.1"/>
    <property type="molecule type" value="Transcribed_RNA"/>
</dbReference>
<evidence type="ECO:0000313" key="2">
    <source>
        <dbReference type="EMBL" id="JAC78657.1"/>
    </source>
</evidence>
<sequence length="85" mass="8927">KNRQKTALVACLHPETKGRVGCRGEGGATLGSSLDSAAHVVLSNGTAGSVWLYSAYQRVPVSNPICSAVHESCCTSHHTLRPLLI</sequence>
<dbReference type="AlphaFoldDB" id="A0A061RVA4"/>
<protein>
    <submittedName>
        <fullName evidence="1">Uncharacterized protein</fullName>
    </submittedName>
</protein>
<feature type="non-terminal residue" evidence="1">
    <location>
        <position position="1"/>
    </location>
</feature>
<organism evidence="1">
    <name type="scientific">Tetraselmis sp. GSL018</name>
    <dbReference type="NCBI Taxonomy" id="582737"/>
    <lineage>
        <taxon>Eukaryota</taxon>
        <taxon>Viridiplantae</taxon>
        <taxon>Chlorophyta</taxon>
        <taxon>core chlorophytes</taxon>
        <taxon>Chlorodendrophyceae</taxon>
        <taxon>Chlorodendrales</taxon>
        <taxon>Chlorodendraceae</taxon>
        <taxon>Tetraselmis</taxon>
    </lineage>
</organism>
<dbReference type="EMBL" id="GBEZ01011266">
    <property type="protein sequence ID" value="JAC74506.1"/>
    <property type="molecule type" value="Transcribed_RNA"/>
</dbReference>
<name>A0A061RVA4_9CHLO</name>
<accession>A0A061RVA4</accession>
<reference evidence="1" key="1">
    <citation type="submission" date="2014-05" db="EMBL/GenBank/DDBJ databases">
        <title>The transcriptome of the halophilic microalga Tetraselmis sp. GSL018 isolated from the Great Salt Lake, Utah.</title>
        <authorList>
            <person name="Jinkerson R.E."/>
            <person name="D'Adamo S."/>
            <person name="Posewitz M.C."/>
        </authorList>
    </citation>
    <scope>NUCLEOTIDE SEQUENCE</scope>
    <source>
        <strain evidence="1">GSL018</strain>
    </source>
</reference>